<dbReference type="InterPro" id="IPR037143">
    <property type="entry name" value="4-PPantetheinyl_Trfase_dom_sf"/>
</dbReference>
<evidence type="ECO:0000256" key="3">
    <source>
        <dbReference type="ARBA" id="ARBA00022679"/>
    </source>
</evidence>
<dbReference type="InterPro" id="IPR014030">
    <property type="entry name" value="Ketoacyl_synth_N"/>
</dbReference>
<dbReference type="InterPro" id="IPR016039">
    <property type="entry name" value="Thiolase-like"/>
</dbReference>
<dbReference type="InterPro" id="IPR032821">
    <property type="entry name" value="PKS_assoc"/>
</dbReference>
<dbReference type="Pfam" id="PF00109">
    <property type="entry name" value="ketoacyl-synt"/>
    <property type="match status" value="1"/>
</dbReference>
<dbReference type="GO" id="GO:0008897">
    <property type="term" value="F:holo-[acyl-carrier-protein] synthase activity"/>
    <property type="evidence" value="ECO:0007669"/>
    <property type="project" value="InterPro"/>
</dbReference>
<dbReference type="SUPFAM" id="SSF53901">
    <property type="entry name" value="Thiolase-like"/>
    <property type="match status" value="1"/>
</dbReference>
<feature type="active site" description="Proton acceptor; for dehydratase activity" evidence="4">
    <location>
        <position position="1072"/>
    </location>
</feature>
<dbReference type="PROSITE" id="PS00606">
    <property type="entry name" value="KS3_1"/>
    <property type="match status" value="1"/>
</dbReference>
<feature type="domain" description="PKS/mFAS DH" evidence="7">
    <location>
        <begin position="1039"/>
        <end position="1339"/>
    </location>
</feature>
<accession>A0A7C2PFL9</accession>
<dbReference type="SMART" id="SM00825">
    <property type="entry name" value="PKS_KS"/>
    <property type="match status" value="1"/>
</dbReference>
<dbReference type="InterPro" id="IPR020841">
    <property type="entry name" value="PKS_Beta-ketoAc_synthase_dom"/>
</dbReference>
<dbReference type="PANTHER" id="PTHR43074">
    <property type="entry name" value="OMEGA-3 POLYUNSATURATED FATTY ACID SYNTHASE PFAB-RELATED"/>
    <property type="match status" value="1"/>
</dbReference>
<dbReference type="Pfam" id="PF14765">
    <property type="entry name" value="PS-DH"/>
    <property type="match status" value="1"/>
</dbReference>
<feature type="active site" description="Proton donor; for dehydratase activity" evidence="4">
    <location>
        <position position="1252"/>
    </location>
</feature>
<dbReference type="InterPro" id="IPR016035">
    <property type="entry name" value="Acyl_Trfase/lysoPLipase"/>
</dbReference>
<dbReference type="Gene3D" id="3.90.470.20">
    <property type="entry name" value="4'-phosphopantetheinyl transferase domain"/>
    <property type="match status" value="2"/>
</dbReference>
<reference evidence="8" key="1">
    <citation type="journal article" date="2020" name="mSystems">
        <title>Genome- and Community-Level Interaction Insights into Carbon Utilization and Element Cycling Functions of Hydrothermarchaeota in Hydrothermal Sediment.</title>
        <authorList>
            <person name="Zhou Z."/>
            <person name="Liu Y."/>
            <person name="Xu W."/>
            <person name="Pan J."/>
            <person name="Luo Z.H."/>
            <person name="Li M."/>
        </authorList>
    </citation>
    <scope>NUCLEOTIDE SEQUENCE [LARGE SCALE GENOMIC DNA]</scope>
    <source>
        <strain evidence="8">SpSt-339</strain>
    </source>
</reference>
<dbReference type="SUPFAM" id="SSF56214">
    <property type="entry name" value="4'-phosphopantetheinyl transferase"/>
    <property type="match status" value="2"/>
</dbReference>
<evidence type="ECO:0000259" key="7">
    <source>
        <dbReference type="PROSITE" id="PS52019"/>
    </source>
</evidence>
<evidence type="ECO:0000256" key="1">
    <source>
        <dbReference type="ARBA" id="ARBA00022450"/>
    </source>
</evidence>
<dbReference type="Pfam" id="PF01648">
    <property type="entry name" value="ACPS"/>
    <property type="match status" value="1"/>
</dbReference>
<feature type="region of interest" description="C-terminal hotdog fold" evidence="4">
    <location>
        <begin position="1189"/>
        <end position="1339"/>
    </location>
</feature>
<dbReference type="InterPro" id="IPR049551">
    <property type="entry name" value="PKS_DH_C"/>
</dbReference>
<name>A0A7C2PFL9_9PLAN</name>
<dbReference type="PROSITE" id="PS52019">
    <property type="entry name" value="PKS_MFAS_DH"/>
    <property type="match status" value="1"/>
</dbReference>
<feature type="compositionally biased region" description="Basic and acidic residues" evidence="5">
    <location>
        <begin position="980"/>
        <end position="994"/>
    </location>
</feature>
<protein>
    <submittedName>
        <fullName evidence="8">4'-phosphopantetheinyl transferase superfamily protein</fullName>
    </submittedName>
</protein>
<dbReference type="InterPro" id="IPR042104">
    <property type="entry name" value="PKS_dehydratase_sf"/>
</dbReference>
<dbReference type="Gene3D" id="3.10.129.110">
    <property type="entry name" value="Polyketide synthase dehydratase"/>
    <property type="match status" value="1"/>
</dbReference>
<sequence length="1585" mass="175482">MNQPEIAIVGMGCAFPRAANVREFWRNNVNEVDCIESLPAHRFRHAVNWWLPDDHEAKMVPHRGGFLPPNLTIDPKHFGIMPNAVRHGEADQFLMLLVVEQALQDAGLKDNDSRRERTDVLIGRGGYPGAKHVELWLRAELYDTTLELIDRRFPELLAGGKRNDVEAWLRHTLPPNEVDSLSTAIPNIVASRIANRFDLGGLAETVDGACASSLLALEHAVDRLRQGRSDAAVVGGVFLTQNMPFLQVFNRLQAVSKSGQIRPMDRRADGLLMGEGAGAVLLKRLDDAIADGDQVYALVKGTGSASDGRQLDVLAPAWKGQLRALERAYHLSGVDPETIGYLELHGTGTEAGDLAEATTINTFFGTGSHPPSARAMGTVKSIVGHLMPASGMAALIRTALALSNKVLPPSLHCEQPREEIVNAAFYVNAHTRPWVQNDARGPRRAGINSFGFGGVNVHAILEEVVVPTRKRTKVKPVQPRPIEPGIDRPSELALFSAATVEDLAARLQGLARFLDEDQQPHTAADIARSLAAVVDFSRPVKLGVIFESLAELRAKLNVLVLELGQPEIKFTDEAVYFSTAGNRQDGKIAFIFPGMGFPGLIGNYPDHLLELCLHYPSLRAEFDFFEERDRHPEDHIPTSSVFVPPSTLPEEYRNKLKSRLAPPKTDAEYMREPQPEERYLAAMGVTLANWISWALLSRFEIPVDMATGQSQGEMAAVCAVGMGDFHETAPAYWKVLNVNPRYGSGGRLAFVWATEEQVQPLIEKTPGCYIAIYMAPMALILGGEKDGLVRITEELKKQQCLTQILPYPPIHTPCLSHLHGDLEEALAGENFAVKKPRIKLYSSITSEPYPTDIEGVRRTLMLNLDHPLRVWQTIRRLYDDGARIFVQVGGGHMSAHMKELMPEGVKTITAALDVDTRNPITQLNHLLAQLFVNGVSFKPDPLFEHRPAAVLDLSQPRPEVPAPKLLLPLRIEWSPLDHPEVPFRDRRPTAEEVAKPQASAVEPPAAEAPKGAESGETAEVVQDELALSPAVVEFDVPFPILLNAHVVHYVEGQELRIERILEGDTDRYIHDHLFVYCPPKDPRDCLPIVPMTMSLEFIAEAAALLCPGLGIIGYENVKAMRWIGLEDKHRTVLFIEARLAEVDETTGERRVDVLITYDDKRAFSGRVVFGAAYRQELQLDWPDLSAEPGWPIPADEIYSQRRMFHGPSFHVVTGLDRFSNPVASGTLRVLPKDQLFAGLSEPALLVDPCLLDGIGQFVGLWCQMHEWFILPTGVEKVELYGPTPPVGTDCPIRCIVTQFDVELKQLRADFEIEDGQGNVWMRFVGWGDWIFKWTPEFLAFNRFPTAYLLASPVELPNLPGDAAVVQLEERHLMGVDLLWIARTALTEAELVEFRKLEGNKVLRRFLLSRLAAKDAVRLWRQRVTGQPLMHPAEYVIHHDEHGKPFVTGLPDGIVPELTVAHKDNLAMAAACSSAVGLDLEPANRDTRSLLDTFATAEEIGLVDQLVQQSPEAGWETRLWCAKEAAGKARGTGLNGYPKRLRMTAADPLGQMTVQDVETGEICSVQTSLWEDYLVALASLQSRGAC</sequence>
<proteinExistence type="predicted"/>
<dbReference type="InterPro" id="IPR014031">
    <property type="entry name" value="Ketoacyl_synth_C"/>
</dbReference>
<keyword evidence="2" id="KW-0597">Phosphoprotein</keyword>
<feature type="region of interest" description="N-terminal hotdog fold" evidence="4">
    <location>
        <begin position="1039"/>
        <end position="1174"/>
    </location>
</feature>
<dbReference type="InterPro" id="IPR014043">
    <property type="entry name" value="Acyl_transferase_dom"/>
</dbReference>
<dbReference type="Pfam" id="PF16197">
    <property type="entry name" value="KAsynt_C_assoc"/>
    <property type="match status" value="1"/>
</dbReference>
<evidence type="ECO:0000259" key="6">
    <source>
        <dbReference type="PROSITE" id="PS52004"/>
    </source>
</evidence>
<dbReference type="InterPro" id="IPR049900">
    <property type="entry name" value="PKS_mFAS_DH"/>
</dbReference>
<keyword evidence="1" id="KW-0596">Phosphopantetheine</keyword>
<dbReference type="SMART" id="SM00827">
    <property type="entry name" value="PKS_AT"/>
    <property type="match status" value="1"/>
</dbReference>
<dbReference type="InterPro" id="IPR018201">
    <property type="entry name" value="Ketoacyl_synth_AS"/>
</dbReference>
<keyword evidence="3 8" id="KW-0808">Transferase</keyword>
<dbReference type="GO" id="GO:0006633">
    <property type="term" value="P:fatty acid biosynthetic process"/>
    <property type="evidence" value="ECO:0007669"/>
    <property type="project" value="InterPro"/>
</dbReference>
<dbReference type="InterPro" id="IPR001227">
    <property type="entry name" value="Ac_transferase_dom_sf"/>
</dbReference>
<dbReference type="EMBL" id="DSOK01000076">
    <property type="protein sequence ID" value="HEN14317.1"/>
    <property type="molecule type" value="Genomic_DNA"/>
</dbReference>
<dbReference type="PANTHER" id="PTHR43074:SF1">
    <property type="entry name" value="BETA-KETOACYL SYNTHASE FAMILY PROTEIN-RELATED"/>
    <property type="match status" value="1"/>
</dbReference>
<evidence type="ECO:0000256" key="2">
    <source>
        <dbReference type="ARBA" id="ARBA00022553"/>
    </source>
</evidence>
<feature type="compositionally biased region" description="Low complexity" evidence="5">
    <location>
        <begin position="996"/>
        <end position="1015"/>
    </location>
</feature>
<dbReference type="Pfam" id="PF02801">
    <property type="entry name" value="Ketoacyl-synt_C"/>
    <property type="match status" value="1"/>
</dbReference>
<dbReference type="GO" id="GO:0004315">
    <property type="term" value="F:3-oxoacyl-[acyl-carrier-protein] synthase activity"/>
    <property type="evidence" value="ECO:0007669"/>
    <property type="project" value="InterPro"/>
</dbReference>
<dbReference type="InterPro" id="IPR052568">
    <property type="entry name" value="PKS-FAS_Synthase"/>
</dbReference>
<feature type="region of interest" description="Disordered" evidence="5">
    <location>
        <begin position="980"/>
        <end position="1017"/>
    </location>
</feature>
<dbReference type="CDD" id="cd00833">
    <property type="entry name" value="PKS"/>
    <property type="match status" value="1"/>
</dbReference>
<gene>
    <name evidence="8" type="ORF">ENQ76_02455</name>
</gene>
<dbReference type="Gene3D" id="3.40.366.10">
    <property type="entry name" value="Malonyl-Coenzyme A Acyl Carrier Protein, domain 2"/>
    <property type="match status" value="1"/>
</dbReference>
<comment type="caution">
    <text evidence="8">The sequence shown here is derived from an EMBL/GenBank/DDBJ whole genome shotgun (WGS) entry which is preliminary data.</text>
</comment>
<dbReference type="InterPro" id="IPR008278">
    <property type="entry name" value="4-PPantetheinyl_Trfase_dom"/>
</dbReference>
<organism evidence="8">
    <name type="scientific">Schlesneria paludicola</name>
    <dbReference type="NCBI Taxonomy" id="360056"/>
    <lineage>
        <taxon>Bacteria</taxon>
        <taxon>Pseudomonadati</taxon>
        <taxon>Planctomycetota</taxon>
        <taxon>Planctomycetia</taxon>
        <taxon>Planctomycetales</taxon>
        <taxon>Planctomycetaceae</taxon>
        <taxon>Schlesneria</taxon>
    </lineage>
</organism>
<feature type="domain" description="Ketosynthase family 3 (KS3)" evidence="6">
    <location>
        <begin position="3"/>
        <end position="463"/>
    </location>
</feature>
<dbReference type="PROSITE" id="PS52004">
    <property type="entry name" value="KS3_2"/>
    <property type="match status" value="1"/>
</dbReference>
<dbReference type="Gene3D" id="3.40.47.10">
    <property type="match status" value="1"/>
</dbReference>
<evidence type="ECO:0000256" key="5">
    <source>
        <dbReference type="SAM" id="MobiDB-lite"/>
    </source>
</evidence>
<evidence type="ECO:0000256" key="4">
    <source>
        <dbReference type="PROSITE-ProRule" id="PRU01363"/>
    </source>
</evidence>
<dbReference type="GO" id="GO:0000287">
    <property type="term" value="F:magnesium ion binding"/>
    <property type="evidence" value="ECO:0007669"/>
    <property type="project" value="InterPro"/>
</dbReference>
<dbReference type="SUPFAM" id="SSF52151">
    <property type="entry name" value="FabD/lysophospholipase-like"/>
    <property type="match status" value="1"/>
</dbReference>
<evidence type="ECO:0000313" key="8">
    <source>
        <dbReference type="EMBL" id="HEN14317.1"/>
    </source>
</evidence>
<dbReference type="Gene3D" id="3.30.70.250">
    <property type="entry name" value="Malonyl-CoA ACP transacylase, ACP-binding"/>
    <property type="match status" value="1"/>
</dbReference>